<accession>A0A8X6IG52</accession>
<dbReference type="Proteomes" id="UP000887013">
    <property type="component" value="Unassembled WGS sequence"/>
</dbReference>
<dbReference type="EMBL" id="BMAW01090222">
    <property type="protein sequence ID" value="GFS43712.1"/>
    <property type="molecule type" value="Genomic_DNA"/>
</dbReference>
<sequence>MGAISNLGVGAVLGAVAGLKGNAGLGANFGFRSDANLGGRLDGHGAHAGHGASILILSRCCLGAVAGLKQCWMGANFGFRSDANLVEGWSHAGLGSQF</sequence>
<gene>
    <name evidence="1" type="ORF">NPIL_422051</name>
</gene>
<reference evidence="1" key="1">
    <citation type="submission" date="2020-08" db="EMBL/GenBank/DDBJ databases">
        <title>Multicomponent nature underlies the extraordinary mechanical properties of spider dragline silk.</title>
        <authorList>
            <person name="Kono N."/>
            <person name="Nakamura H."/>
            <person name="Mori M."/>
            <person name="Yoshida Y."/>
            <person name="Ohtoshi R."/>
            <person name="Malay A.D."/>
            <person name="Moran D.A.P."/>
            <person name="Tomita M."/>
            <person name="Numata K."/>
            <person name="Arakawa K."/>
        </authorList>
    </citation>
    <scope>NUCLEOTIDE SEQUENCE</scope>
</reference>
<dbReference type="AlphaFoldDB" id="A0A8X6IG52"/>
<evidence type="ECO:0000313" key="1">
    <source>
        <dbReference type="EMBL" id="GFS43712.1"/>
    </source>
</evidence>
<evidence type="ECO:0000313" key="2">
    <source>
        <dbReference type="Proteomes" id="UP000887013"/>
    </source>
</evidence>
<protein>
    <submittedName>
        <fullName evidence="1">Uncharacterized protein</fullName>
    </submittedName>
</protein>
<name>A0A8X6IG52_NEPPI</name>
<proteinExistence type="predicted"/>
<keyword evidence="2" id="KW-1185">Reference proteome</keyword>
<comment type="caution">
    <text evidence="1">The sequence shown here is derived from an EMBL/GenBank/DDBJ whole genome shotgun (WGS) entry which is preliminary data.</text>
</comment>
<organism evidence="1 2">
    <name type="scientific">Nephila pilipes</name>
    <name type="common">Giant wood spider</name>
    <name type="synonym">Nephila maculata</name>
    <dbReference type="NCBI Taxonomy" id="299642"/>
    <lineage>
        <taxon>Eukaryota</taxon>
        <taxon>Metazoa</taxon>
        <taxon>Ecdysozoa</taxon>
        <taxon>Arthropoda</taxon>
        <taxon>Chelicerata</taxon>
        <taxon>Arachnida</taxon>
        <taxon>Araneae</taxon>
        <taxon>Araneomorphae</taxon>
        <taxon>Entelegynae</taxon>
        <taxon>Araneoidea</taxon>
        <taxon>Nephilidae</taxon>
        <taxon>Nephila</taxon>
    </lineage>
</organism>